<evidence type="ECO:0000313" key="4">
    <source>
        <dbReference type="EMBL" id="CAB5010612.1"/>
    </source>
</evidence>
<protein>
    <submittedName>
        <fullName evidence="4">Unannotated protein</fullName>
    </submittedName>
</protein>
<evidence type="ECO:0000313" key="2">
    <source>
        <dbReference type="EMBL" id="CAB4727022.1"/>
    </source>
</evidence>
<keyword evidence="1" id="KW-0812">Transmembrane</keyword>
<feature type="transmembrane region" description="Helical" evidence="1">
    <location>
        <begin position="20"/>
        <end position="38"/>
    </location>
</feature>
<name>A0A6J7Q7X9_9ZZZZ</name>
<keyword evidence="1" id="KW-1133">Transmembrane helix</keyword>
<dbReference type="EMBL" id="CAEZYR010000005">
    <property type="protein sequence ID" value="CAB4727022.1"/>
    <property type="molecule type" value="Genomic_DNA"/>
</dbReference>
<accession>A0A6J7Q7X9</accession>
<evidence type="ECO:0000313" key="3">
    <source>
        <dbReference type="EMBL" id="CAB4827633.1"/>
    </source>
</evidence>
<organism evidence="4">
    <name type="scientific">freshwater metagenome</name>
    <dbReference type="NCBI Taxonomy" id="449393"/>
    <lineage>
        <taxon>unclassified sequences</taxon>
        <taxon>metagenomes</taxon>
        <taxon>ecological metagenomes</taxon>
    </lineage>
</organism>
<dbReference type="EMBL" id="CAFABA010000037">
    <property type="protein sequence ID" value="CAB4827633.1"/>
    <property type="molecule type" value="Genomic_DNA"/>
</dbReference>
<gene>
    <name evidence="2" type="ORF">UFOPK2754_00223</name>
    <name evidence="3" type="ORF">UFOPK3139_01139</name>
    <name evidence="4" type="ORF">UFOPK3967_02213</name>
</gene>
<dbReference type="EMBL" id="CAFBOS010000159">
    <property type="protein sequence ID" value="CAB5010612.1"/>
    <property type="molecule type" value="Genomic_DNA"/>
</dbReference>
<proteinExistence type="predicted"/>
<keyword evidence="1" id="KW-0472">Membrane</keyword>
<sequence>MNDTSLETFDDEQIGWTGQRILGVAVVVLLFAFWIWAFSPWAPNNKADGISDKAYLKHANASCATMQATLNKLPRAMDTTTASARADVIAESEAPLATMIADLRAAATSLQGRDAELVGQWLDDWQTYSNDRQAYGVALRSDQRALFMVTQRGTGQITKTMDGFTRVNDLSNCLVPTDV</sequence>
<evidence type="ECO:0000256" key="1">
    <source>
        <dbReference type="SAM" id="Phobius"/>
    </source>
</evidence>
<dbReference type="AlphaFoldDB" id="A0A6J7Q7X9"/>
<reference evidence="4" key="1">
    <citation type="submission" date="2020-05" db="EMBL/GenBank/DDBJ databases">
        <authorList>
            <person name="Chiriac C."/>
            <person name="Salcher M."/>
            <person name="Ghai R."/>
            <person name="Kavagutti S V."/>
        </authorList>
    </citation>
    <scope>NUCLEOTIDE SEQUENCE</scope>
</reference>